<evidence type="ECO:0000256" key="2">
    <source>
        <dbReference type="SAM" id="SignalP"/>
    </source>
</evidence>
<feature type="compositionally biased region" description="Basic and acidic residues" evidence="1">
    <location>
        <begin position="37"/>
        <end position="46"/>
    </location>
</feature>
<reference evidence="3 4" key="1">
    <citation type="submission" date="2019-05" db="EMBL/GenBank/DDBJ databases">
        <title>Emergence of the Ug99 lineage of the wheat stem rust pathogen through somatic hybridization.</title>
        <authorList>
            <person name="Li F."/>
            <person name="Upadhyaya N.M."/>
            <person name="Sperschneider J."/>
            <person name="Matny O."/>
            <person name="Nguyen-Phuc H."/>
            <person name="Mago R."/>
            <person name="Raley C."/>
            <person name="Miller M.E."/>
            <person name="Silverstein K.A.T."/>
            <person name="Henningsen E."/>
            <person name="Hirsch C.D."/>
            <person name="Visser B."/>
            <person name="Pretorius Z.A."/>
            <person name="Steffenson B.J."/>
            <person name="Schwessinger B."/>
            <person name="Dodds P.N."/>
            <person name="Figueroa M."/>
        </authorList>
    </citation>
    <scope>NUCLEOTIDE SEQUENCE [LARGE SCALE GENOMIC DNA]</scope>
    <source>
        <strain evidence="3 4">Ug99</strain>
    </source>
</reference>
<comment type="caution">
    <text evidence="3">The sequence shown here is derived from an EMBL/GenBank/DDBJ whole genome shotgun (WGS) entry which is preliminary data.</text>
</comment>
<accession>A0A5B0SIU7</accession>
<feature type="signal peptide" evidence="2">
    <location>
        <begin position="1"/>
        <end position="20"/>
    </location>
</feature>
<evidence type="ECO:0000313" key="4">
    <source>
        <dbReference type="Proteomes" id="UP000325313"/>
    </source>
</evidence>
<protein>
    <submittedName>
        <fullName evidence="3">Uncharacterized protein</fullName>
    </submittedName>
</protein>
<gene>
    <name evidence="3" type="ORF">PGTUg99_003004</name>
</gene>
<proteinExistence type="predicted"/>
<dbReference type="EMBL" id="VDEP01000012">
    <property type="protein sequence ID" value="KAA1137063.1"/>
    <property type="molecule type" value="Genomic_DNA"/>
</dbReference>
<organism evidence="3 4">
    <name type="scientific">Puccinia graminis f. sp. tritici</name>
    <dbReference type="NCBI Taxonomy" id="56615"/>
    <lineage>
        <taxon>Eukaryota</taxon>
        <taxon>Fungi</taxon>
        <taxon>Dikarya</taxon>
        <taxon>Basidiomycota</taxon>
        <taxon>Pucciniomycotina</taxon>
        <taxon>Pucciniomycetes</taxon>
        <taxon>Pucciniales</taxon>
        <taxon>Pucciniaceae</taxon>
        <taxon>Puccinia</taxon>
    </lineage>
</organism>
<dbReference type="Proteomes" id="UP000325313">
    <property type="component" value="Unassembled WGS sequence"/>
</dbReference>
<feature type="chain" id="PRO_5022860606" evidence="2">
    <location>
        <begin position="21"/>
        <end position="102"/>
    </location>
</feature>
<name>A0A5B0SIU7_PUCGR</name>
<feature type="compositionally biased region" description="Polar residues" evidence="1">
    <location>
        <begin position="24"/>
        <end position="36"/>
    </location>
</feature>
<evidence type="ECO:0000313" key="3">
    <source>
        <dbReference type="EMBL" id="KAA1137063.1"/>
    </source>
</evidence>
<feature type="region of interest" description="Disordered" evidence="1">
    <location>
        <begin position="24"/>
        <end position="56"/>
    </location>
</feature>
<evidence type="ECO:0000256" key="1">
    <source>
        <dbReference type="SAM" id="MobiDB-lite"/>
    </source>
</evidence>
<sequence length="102" mass="11253">MQMISKVILGLFLLQATILASPASSNQHGEIISNQVRAKDPHKTDPIPDPNDPMKKGYPGPQCVETECLKNFPHANVCCTKPPRNCEHLFLAVLNHLILTVN</sequence>
<keyword evidence="2" id="KW-0732">Signal</keyword>
<dbReference type="AlphaFoldDB" id="A0A5B0SIU7"/>